<keyword evidence="1" id="KW-1133">Transmembrane helix</keyword>
<comment type="caution">
    <text evidence="2">The sequence shown here is derived from an EMBL/GenBank/DDBJ whole genome shotgun (WGS) entry which is preliminary data.</text>
</comment>
<protein>
    <submittedName>
        <fullName evidence="2">Uncharacterized protein</fullName>
    </submittedName>
</protein>
<evidence type="ECO:0000313" key="2">
    <source>
        <dbReference type="EMBL" id="GIM06698.1"/>
    </source>
</evidence>
<accession>A0A8J4GH07</accession>
<proteinExistence type="predicted"/>
<evidence type="ECO:0000256" key="1">
    <source>
        <dbReference type="SAM" id="Phobius"/>
    </source>
</evidence>
<gene>
    <name evidence="2" type="ORF">Vretimale_10936</name>
</gene>
<dbReference type="EMBL" id="BNCQ01000022">
    <property type="protein sequence ID" value="GIM06698.1"/>
    <property type="molecule type" value="Genomic_DNA"/>
</dbReference>
<evidence type="ECO:0000313" key="3">
    <source>
        <dbReference type="Proteomes" id="UP000722791"/>
    </source>
</evidence>
<reference evidence="2" key="1">
    <citation type="journal article" date="2021" name="Proc. Natl. Acad. Sci. U.S.A.">
        <title>Three genomes in the algal genus Volvox reveal the fate of a haploid sex-determining region after a transition to homothallism.</title>
        <authorList>
            <person name="Yamamoto K."/>
            <person name="Hamaji T."/>
            <person name="Kawai-Toyooka H."/>
            <person name="Matsuzaki R."/>
            <person name="Takahashi F."/>
            <person name="Nishimura Y."/>
            <person name="Kawachi M."/>
            <person name="Noguchi H."/>
            <person name="Minakuchi Y."/>
            <person name="Umen J.G."/>
            <person name="Toyoda A."/>
            <person name="Nozaki H."/>
        </authorList>
    </citation>
    <scope>NUCLEOTIDE SEQUENCE</scope>
    <source>
        <strain evidence="2">NIES-3785</strain>
    </source>
</reference>
<sequence>MATPAASDGTPRVRPFVRRIGDRLEVEVLEPEMTFIIGLGLLIWFGASFLTLMTGDPLLELFIIGLSICLCLIPSLLCFWHYSFRRTWLVVGPQMWRAVSGWMMMSAPNPDRFVEGPFISHQKDGLVESFISLTIPEDETRGLLFESTGGRFYFNPRKLQTLSRREKEWLAGKINDFMNEMKGRSRHGQDGSNGQQTIQPWSQHVVDYSTLPESLRPVDDFGGFKTHIRRTGNRLDVFTPISVGCALWAAATLGIWAVLLAIIQVCSNNASLQIAAYCCFGLLLFVSYIILSPCIWGSMWLVVERDTWRLTSFRLQYPNIEKDMARSQKRPDTELCGAFVDKVLNPSDETGTTYEYHFSLRVQKNNPGENPSTIHVLKTKITEAQWLAEEVDKHIKMVKEHPFPATTTWRHSVPMESVTIRPVTIVSGSTALPSKESSSAVP</sequence>
<feature type="transmembrane region" description="Helical" evidence="1">
    <location>
        <begin position="274"/>
        <end position="303"/>
    </location>
</feature>
<organism evidence="2 3">
    <name type="scientific">Volvox reticuliferus</name>
    <dbReference type="NCBI Taxonomy" id="1737510"/>
    <lineage>
        <taxon>Eukaryota</taxon>
        <taxon>Viridiplantae</taxon>
        <taxon>Chlorophyta</taxon>
        <taxon>core chlorophytes</taxon>
        <taxon>Chlorophyceae</taxon>
        <taxon>CS clade</taxon>
        <taxon>Chlamydomonadales</taxon>
        <taxon>Volvocaceae</taxon>
        <taxon>Volvox</taxon>
    </lineage>
</organism>
<dbReference type="Proteomes" id="UP000722791">
    <property type="component" value="Unassembled WGS sequence"/>
</dbReference>
<keyword evidence="1" id="KW-0472">Membrane</keyword>
<feature type="transmembrane region" description="Helical" evidence="1">
    <location>
        <begin position="237"/>
        <end position="262"/>
    </location>
</feature>
<dbReference type="AlphaFoldDB" id="A0A8J4GH07"/>
<keyword evidence="1" id="KW-0812">Transmembrane</keyword>
<feature type="transmembrane region" description="Helical" evidence="1">
    <location>
        <begin position="33"/>
        <end position="55"/>
    </location>
</feature>
<name>A0A8J4GH07_9CHLO</name>
<feature type="transmembrane region" description="Helical" evidence="1">
    <location>
        <begin position="61"/>
        <end position="80"/>
    </location>
</feature>